<organism evidence="2 3">
    <name type="scientific">Sediminicola arcticus</name>
    <dbReference type="NCBI Taxonomy" id="1574308"/>
    <lineage>
        <taxon>Bacteria</taxon>
        <taxon>Pseudomonadati</taxon>
        <taxon>Bacteroidota</taxon>
        <taxon>Flavobacteriia</taxon>
        <taxon>Flavobacteriales</taxon>
        <taxon>Flavobacteriaceae</taxon>
        <taxon>Sediminicola</taxon>
    </lineage>
</organism>
<keyword evidence="1" id="KW-1133">Transmembrane helix</keyword>
<comment type="caution">
    <text evidence="2">The sequence shown here is derived from an EMBL/GenBank/DDBJ whole genome shotgun (WGS) entry which is preliminary data.</text>
</comment>
<proteinExistence type="predicted"/>
<dbReference type="InterPro" id="IPR025324">
    <property type="entry name" value="DUF4230"/>
</dbReference>
<protein>
    <submittedName>
        <fullName evidence="2">DUF4230 domain-containing protein</fullName>
    </submittedName>
</protein>
<feature type="transmembrane region" description="Helical" evidence="1">
    <location>
        <begin position="6"/>
        <end position="25"/>
    </location>
</feature>
<sequence>MGDIVEIFLGLALGTIATYWVFSYFRKKNKKNLTEHQSIVLLDKIKSVCRLFSVEGEFAEIYRYENTKVGFKSLWSDKKKAFIVINAKAHIEDDLKKVKMHANTQKKKIILINFPQPEILSIEPDLQFYDIKNGLFNSFSPDNLTSLIQEAKKHIREKIPESGLMDSIRKETLEAVLVIEKIVETIGWSLDYSALEMSDREKILLESKEK</sequence>
<reference evidence="2 3" key="1">
    <citation type="submission" date="2024-07" db="EMBL/GenBank/DDBJ databases">
        <title>The genome sequence of type strain Sediminicola arcticus GDMCC 1.2805.</title>
        <authorList>
            <person name="Liu Y."/>
        </authorList>
    </citation>
    <scope>NUCLEOTIDE SEQUENCE [LARGE SCALE GENOMIC DNA]</scope>
    <source>
        <strain evidence="2 3">GDMCC 1.2805</strain>
    </source>
</reference>
<name>A0ABV2SWX5_9FLAO</name>
<dbReference type="EMBL" id="JBEXAE010000005">
    <property type="protein sequence ID" value="MET6991247.1"/>
    <property type="molecule type" value="Genomic_DNA"/>
</dbReference>
<evidence type="ECO:0000313" key="2">
    <source>
        <dbReference type="EMBL" id="MET6991247.1"/>
    </source>
</evidence>
<keyword evidence="1" id="KW-0472">Membrane</keyword>
<evidence type="ECO:0000256" key="1">
    <source>
        <dbReference type="SAM" id="Phobius"/>
    </source>
</evidence>
<evidence type="ECO:0000313" key="3">
    <source>
        <dbReference type="Proteomes" id="UP001549799"/>
    </source>
</evidence>
<dbReference type="Proteomes" id="UP001549799">
    <property type="component" value="Unassembled WGS sequence"/>
</dbReference>
<accession>A0ABV2SWX5</accession>
<keyword evidence="3" id="KW-1185">Reference proteome</keyword>
<dbReference type="Pfam" id="PF14014">
    <property type="entry name" value="DUF4230"/>
    <property type="match status" value="1"/>
</dbReference>
<dbReference type="RefSeq" id="WP_354615734.1">
    <property type="nucleotide sequence ID" value="NZ_JBEXAE010000005.1"/>
</dbReference>
<gene>
    <name evidence="2" type="ORF">ABXZ36_11380</name>
</gene>
<keyword evidence="1" id="KW-0812">Transmembrane</keyword>